<dbReference type="PATRIC" id="fig|1073571.4.peg.630"/>
<name>A0A0E4CUG1_9BACL</name>
<evidence type="ECO:0000313" key="2">
    <source>
        <dbReference type="Proteomes" id="UP000033163"/>
    </source>
</evidence>
<organism evidence="1 2">
    <name type="scientific">Paenibacillus riograndensis SBR5</name>
    <dbReference type="NCBI Taxonomy" id="1073571"/>
    <lineage>
        <taxon>Bacteria</taxon>
        <taxon>Bacillati</taxon>
        <taxon>Bacillota</taxon>
        <taxon>Bacilli</taxon>
        <taxon>Bacillales</taxon>
        <taxon>Paenibacillaceae</taxon>
        <taxon>Paenibacillus</taxon>
        <taxon>Paenibacillus sonchi group</taxon>
    </lineage>
</organism>
<dbReference type="HOGENOM" id="CLU_3155761_0_0_9"/>
<protein>
    <submittedName>
        <fullName evidence="1">Putative membrane protein</fullName>
    </submittedName>
</protein>
<proteinExistence type="predicted"/>
<accession>A0A0E4CUG1</accession>
<dbReference type="EMBL" id="LN831776">
    <property type="protein sequence ID" value="CQR52038.1"/>
    <property type="molecule type" value="Genomic_DNA"/>
</dbReference>
<gene>
    <name evidence="1" type="ORF">PRIO_0612</name>
</gene>
<sequence>MNAGMYSGIILIFLVQADAIQLIFGIRFCLRAYFVNCPLKPTNPEHIH</sequence>
<dbReference type="KEGG" id="pri:PRIO_0612"/>
<dbReference type="AlphaFoldDB" id="A0A0E4CUG1"/>
<reference evidence="2" key="1">
    <citation type="submission" date="2015-03" db="EMBL/GenBank/DDBJ databases">
        <authorList>
            <person name="Wibberg D."/>
        </authorList>
    </citation>
    <scope>NUCLEOTIDE SEQUENCE [LARGE SCALE GENOMIC DNA]</scope>
</reference>
<dbReference type="Proteomes" id="UP000033163">
    <property type="component" value="Chromosome I"/>
</dbReference>
<evidence type="ECO:0000313" key="1">
    <source>
        <dbReference type="EMBL" id="CQR52038.1"/>
    </source>
</evidence>